<evidence type="ECO:0008006" key="3">
    <source>
        <dbReference type="Google" id="ProtNLM"/>
    </source>
</evidence>
<dbReference type="Pfam" id="PF06748">
    <property type="entry name" value="DUF1217"/>
    <property type="match status" value="4"/>
</dbReference>
<dbReference type="AlphaFoldDB" id="A0A2G8RJY5"/>
<dbReference type="OrthoDB" id="7824597at2"/>
<evidence type="ECO:0000313" key="1">
    <source>
        <dbReference type="EMBL" id="PIL21711.1"/>
    </source>
</evidence>
<comment type="caution">
    <text evidence="1">The sequence shown here is derived from an EMBL/GenBank/DDBJ whole genome shotgun (WGS) entry which is preliminary data.</text>
</comment>
<gene>
    <name evidence="1" type="ORF">P775_03350</name>
</gene>
<dbReference type="Gene3D" id="1.10.3700.10">
    <property type="entry name" value="AGR C 984p-like"/>
    <property type="match status" value="2"/>
</dbReference>
<dbReference type="EMBL" id="AWWI01000027">
    <property type="protein sequence ID" value="PIL21711.1"/>
    <property type="molecule type" value="Genomic_DNA"/>
</dbReference>
<organism evidence="1 2">
    <name type="scientific">Puniceibacterium antarcticum</name>
    <dbReference type="NCBI Taxonomy" id="1206336"/>
    <lineage>
        <taxon>Bacteria</taxon>
        <taxon>Pseudomonadati</taxon>
        <taxon>Pseudomonadota</taxon>
        <taxon>Alphaproteobacteria</taxon>
        <taxon>Rhodobacterales</taxon>
        <taxon>Paracoccaceae</taxon>
        <taxon>Puniceibacterium</taxon>
    </lineage>
</organism>
<evidence type="ECO:0000313" key="2">
    <source>
        <dbReference type="Proteomes" id="UP000231259"/>
    </source>
</evidence>
<proteinExistence type="predicted"/>
<reference evidence="1 2" key="1">
    <citation type="submission" date="2013-09" db="EMBL/GenBank/DDBJ databases">
        <title>Genome sequencing of Phaeobacter antarcticus sp. nov. SM1211.</title>
        <authorList>
            <person name="Zhang X.-Y."/>
            <person name="Liu C."/>
            <person name="Chen X.-L."/>
            <person name="Xie B.-B."/>
            <person name="Qin Q.-L."/>
            <person name="Rong J.-C."/>
            <person name="Zhang Y.-Z."/>
        </authorList>
    </citation>
    <scope>NUCLEOTIDE SEQUENCE [LARGE SCALE GENOMIC DNA]</scope>
    <source>
        <strain evidence="1 2">SM1211</strain>
    </source>
</reference>
<dbReference type="Proteomes" id="UP000231259">
    <property type="component" value="Unassembled WGS sequence"/>
</dbReference>
<dbReference type="InterPro" id="IPR010626">
    <property type="entry name" value="DUF1217"/>
</dbReference>
<protein>
    <recommendedName>
        <fullName evidence="3">Flagellar protein</fullName>
    </recommendedName>
</protein>
<dbReference type="RefSeq" id="WP_099909603.1">
    <property type="nucleotide sequence ID" value="NZ_AWWI01000027.1"/>
</dbReference>
<dbReference type="SUPFAM" id="SSF158837">
    <property type="entry name" value="AGR C 984p-like"/>
    <property type="match status" value="4"/>
</dbReference>
<keyword evidence="2" id="KW-1185">Reference proteome</keyword>
<sequence>MSYSPFVSGSGLSGWEFLNRTREKQQITFEKSPLVARETTAFKEQIQSVQTSEQLLDNRNLLKVALGAFGLDDDLNNREFIRQVLDSDLSDAKSLANRLADKSYLALAQAFNFKGTSGPKIDSTTDKDAVAAKLAKVQEPADLLSDPGLLRATLKSFGLEADSGNTFFLQKVLTSDLTDKSSFANRLSDKRYVDLAKTFDFQGKVQAKDNLIDYAKDFSDEVLYFTSPDKLLSDTKFQNATLAIFGLENDNNILYKTDFLKNVLESNPYDENSFAATQEDPRFLALSKAFAFGDPDRETTDALTGEVTLEKSAAVKLVEAMETRSTGFEKSSDLFNNVSLTLTVMNFFDLPQGVGKIDLATRILDSDRSDPNSLLNVYPDKRYKAFADAINVQATSSERTYPSGFADTITRNYLDRQFEKQIGESDANMRIALSLERDLSDLTTRTKSTDAQWFGVMASKPLRTVFETAFNLPSSFGTLDIDRQLSEFKKRSSQYFGVEKVSDFTNPEKLDQLRRRFLLTGDQQANNSLSSSASIVLSLLNGYAQ</sequence>
<dbReference type="InterPro" id="IPR023157">
    <property type="entry name" value="AGR-C-984p-like_sf"/>
</dbReference>
<accession>A0A2G8RJY5</accession>
<name>A0A2G8RJY5_9RHOB</name>